<reference evidence="1 2" key="1">
    <citation type="submission" date="2018-10" db="EMBL/GenBank/DDBJ databases">
        <title>A high-quality apple genome assembly.</title>
        <authorList>
            <person name="Hu J."/>
        </authorList>
    </citation>
    <scope>NUCLEOTIDE SEQUENCE [LARGE SCALE GENOMIC DNA]</scope>
    <source>
        <strain evidence="2">cv. HFTH1</strain>
        <tissue evidence="1">Young leaf</tissue>
    </source>
</reference>
<dbReference type="Proteomes" id="UP000290289">
    <property type="component" value="Chromosome 7"/>
</dbReference>
<gene>
    <name evidence="1" type="ORF">DVH24_011876</name>
</gene>
<dbReference type="EMBL" id="RDQH01000333">
    <property type="protein sequence ID" value="RXH92852.1"/>
    <property type="molecule type" value="Genomic_DNA"/>
</dbReference>
<proteinExistence type="predicted"/>
<protein>
    <submittedName>
        <fullName evidence="1">Uncharacterized protein</fullName>
    </submittedName>
</protein>
<keyword evidence="2" id="KW-1185">Reference proteome</keyword>
<name>A0A498JGP8_MALDO</name>
<sequence length="79" mass="8520">MKPNAPTRSGCTANRGPLLKLAGPGVDYLRQDFPLGIGLVDDLEVEEEELLEGVVLGREDVADDEVRDGVAIEEEQDGQ</sequence>
<accession>A0A498JGP8</accession>
<evidence type="ECO:0000313" key="2">
    <source>
        <dbReference type="Proteomes" id="UP000290289"/>
    </source>
</evidence>
<dbReference type="AlphaFoldDB" id="A0A498JGP8"/>
<comment type="caution">
    <text evidence="1">The sequence shown here is derived from an EMBL/GenBank/DDBJ whole genome shotgun (WGS) entry which is preliminary data.</text>
</comment>
<evidence type="ECO:0000313" key="1">
    <source>
        <dbReference type="EMBL" id="RXH92852.1"/>
    </source>
</evidence>
<organism evidence="1 2">
    <name type="scientific">Malus domestica</name>
    <name type="common">Apple</name>
    <name type="synonym">Pyrus malus</name>
    <dbReference type="NCBI Taxonomy" id="3750"/>
    <lineage>
        <taxon>Eukaryota</taxon>
        <taxon>Viridiplantae</taxon>
        <taxon>Streptophyta</taxon>
        <taxon>Embryophyta</taxon>
        <taxon>Tracheophyta</taxon>
        <taxon>Spermatophyta</taxon>
        <taxon>Magnoliopsida</taxon>
        <taxon>eudicotyledons</taxon>
        <taxon>Gunneridae</taxon>
        <taxon>Pentapetalae</taxon>
        <taxon>rosids</taxon>
        <taxon>fabids</taxon>
        <taxon>Rosales</taxon>
        <taxon>Rosaceae</taxon>
        <taxon>Amygdaloideae</taxon>
        <taxon>Maleae</taxon>
        <taxon>Malus</taxon>
    </lineage>
</organism>